<organism evidence="1 2">
    <name type="scientific">Artomyces pyxidatus</name>
    <dbReference type="NCBI Taxonomy" id="48021"/>
    <lineage>
        <taxon>Eukaryota</taxon>
        <taxon>Fungi</taxon>
        <taxon>Dikarya</taxon>
        <taxon>Basidiomycota</taxon>
        <taxon>Agaricomycotina</taxon>
        <taxon>Agaricomycetes</taxon>
        <taxon>Russulales</taxon>
        <taxon>Auriscalpiaceae</taxon>
        <taxon>Artomyces</taxon>
    </lineage>
</organism>
<proteinExistence type="predicted"/>
<evidence type="ECO:0000313" key="1">
    <source>
        <dbReference type="EMBL" id="KAI0066231.1"/>
    </source>
</evidence>
<sequence length="502" mass="55686">MSQEPLQNILLDPDDWEMSYHPALDFVFIDDEPAFSWMDDERPFERSQGMSSTLENSLEDILDLDDVDFAGSRAPMKLDDVPDTADLEDTEAEGDGSDSEEEDGDEDSPQQQAVDGIENMVLNFLTQLSDALPDIGEDDEENEKQLAKPAKIVLKIADRKKISEDGTPATRSIRFPLAMKGKGASIKPIAQFFRVADLAHQALIDDIPTTKRDLFYKDVPLFKSQRVVDGLVDDLAATVQLGRADLNIRASSKGLLCGSSFSIHLNDDAVLNATDSEGTLIPVAEDIARFDLKEDVKWILIVEKEAVFQTLCRLRFVRHPSLPGTGVIITGKGYPDLATRQLVKTLSDNLPHSIPILALVDGDAYGLDIASVYKYGSQALRHESSKLAAERVHCIGVWASELPCLGIDRDAMLPIAPADEKKARAMLRRPADKLPQRWKKELMSMLHTRRKAETEILSTVKHEALEDVSASLVQGRSPRSHPLIQYLVSKITERVEFLSSLS</sequence>
<keyword evidence="2" id="KW-1185">Reference proteome</keyword>
<accession>A0ACB8TD80</accession>
<comment type="caution">
    <text evidence="1">The sequence shown here is derived from an EMBL/GenBank/DDBJ whole genome shotgun (WGS) entry which is preliminary data.</text>
</comment>
<reference evidence="1" key="2">
    <citation type="journal article" date="2022" name="New Phytol.">
        <title>Evolutionary transition to the ectomycorrhizal habit in the genomes of a hyperdiverse lineage of mushroom-forming fungi.</title>
        <authorList>
            <person name="Looney B."/>
            <person name="Miyauchi S."/>
            <person name="Morin E."/>
            <person name="Drula E."/>
            <person name="Courty P.E."/>
            <person name="Kohler A."/>
            <person name="Kuo A."/>
            <person name="LaButti K."/>
            <person name="Pangilinan J."/>
            <person name="Lipzen A."/>
            <person name="Riley R."/>
            <person name="Andreopoulos W."/>
            <person name="He G."/>
            <person name="Johnson J."/>
            <person name="Nolan M."/>
            <person name="Tritt A."/>
            <person name="Barry K.W."/>
            <person name="Grigoriev I.V."/>
            <person name="Nagy L.G."/>
            <person name="Hibbett D."/>
            <person name="Henrissat B."/>
            <person name="Matheny P.B."/>
            <person name="Labbe J."/>
            <person name="Martin F.M."/>
        </authorList>
    </citation>
    <scope>NUCLEOTIDE SEQUENCE</scope>
    <source>
        <strain evidence="1">HHB10654</strain>
    </source>
</reference>
<evidence type="ECO:0000313" key="2">
    <source>
        <dbReference type="Proteomes" id="UP000814140"/>
    </source>
</evidence>
<reference evidence="1" key="1">
    <citation type="submission" date="2021-03" db="EMBL/GenBank/DDBJ databases">
        <authorList>
            <consortium name="DOE Joint Genome Institute"/>
            <person name="Ahrendt S."/>
            <person name="Looney B.P."/>
            <person name="Miyauchi S."/>
            <person name="Morin E."/>
            <person name="Drula E."/>
            <person name="Courty P.E."/>
            <person name="Chicoki N."/>
            <person name="Fauchery L."/>
            <person name="Kohler A."/>
            <person name="Kuo A."/>
            <person name="Labutti K."/>
            <person name="Pangilinan J."/>
            <person name="Lipzen A."/>
            <person name="Riley R."/>
            <person name="Andreopoulos W."/>
            <person name="He G."/>
            <person name="Johnson J."/>
            <person name="Barry K.W."/>
            <person name="Grigoriev I.V."/>
            <person name="Nagy L."/>
            <person name="Hibbett D."/>
            <person name="Henrissat B."/>
            <person name="Matheny P.B."/>
            <person name="Labbe J."/>
            <person name="Martin F."/>
        </authorList>
    </citation>
    <scope>NUCLEOTIDE SEQUENCE</scope>
    <source>
        <strain evidence="1">HHB10654</strain>
    </source>
</reference>
<dbReference type="Proteomes" id="UP000814140">
    <property type="component" value="Unassembled WGS sequence"/>
</dbReference>
<gene>
    <name evidence="1" type="ORF">BV25DRAFT_1523908</name>
</gene>
<dbReference type="EMBL" id="MU277193">
    <property type="protein sequence ID" value="KAI0066231.1"/>
    <property type="molecule type" value="Genomic_DNA"/>
</dbReference>
<protein>
    <submittedName>
        <fullName evidence="1">DNA topoisomerase IV, alpha subunit</fullName>
    </submittedName>
</protein>
<name>A0ACB8TD80_9AGAM</name>